<dbReference type="EMBL" id="LKLZ01000002">
    <property type="protein sequence ID" value="KPN44559.1"/>
    <property type="molecule type" value="Genomic_DNA"/>
</dbReference>
<proteinExistence type="predicted"/>
<name>A0A837PA92_LACPN</name>
<evidence type="ECO:0000313" key="1">
    <source>
        <dbReference type="EMBL" id="KPN44559.1"/>
    </source>
</evidence>
<evidence type="ECO:0000313" key="2">
    <source>
        <dbReference type="Proteomes" id="UP000050511"/>
    </source>
</evidence>
<accession>A0A837PA92</accession>
<dbReference type="AlphaFoldDB" id="A0A837PA92"/>
<gene>
    <name evidence="1" type="ORF">WJL_0074</name>
</gene>
<protein>
    <submittedName>
        <fullName evidence="1">Uncharacterized protein</fullName>
    </submittedName>
</protein>
<organism evidence="1 2">
    <name type="scientific">Lactiplantibacillus plantarum WJL</name>
    <dbReference type="NCBI Taxonomy" id="1350466"/>
    <lineage>
        <taxon>Bacteria</taxon>
        <taxon>Bacillati</taxon>
        <taxon>Bacillota</taxon>
        <taxon>Bacilli</taxon>
        <taxon>Lactobacillales</taxon>
        <taxon>Lactobacillaceae</taxon>
        <taxon>Lactiplantibacillus</taxon>
    </lineage>
</organism>
<dbReference type="RefSeq" id="WP_022638631.1">
    <property type="nucleotide sequence ID" value="NZ_AUTE01000043.1"/>
</dbReference>
<sequence>MTKNMRLGDWVTYKVWTTNGAIKVTTAPQVGQLIEQHTENGTTINVVHNAKGRNDWALAKDCQFVKRGVL</sequence>
<dbReference type="Proteomes" id="UP000050511">
    <property type="component" value="Unassembled WGS sequence"/>
</dbReference>
<comment type="caution">
    <text evidence="1">The sequence shown here is derived from an EMBL/GenBank/DDBJ whole genome shotgun (WGS) entry which is preliminary data.</text>
</comment>
<reference evidence="1 2" key="1">
    <citation type="submission" date="2015-10" db="EMBL/GenBank/DDBJ databases">
        <title>Resequencing of Lactobacillus plantarum WJL strain genome.</title>
        <authorList>
            <person name="Martino M.E."/>
        </authorList>
    </citation>
    <scope>NUCLEOTIDE SEQUENCE [LARGE SCALE GENOMIC DNA]</scope>
    <source>
        <strain evidence="1 2">WJL</strain>
    </source>
</reference>